<feature type="region of interest" description="Disordered" evidence="11">
    <location>
        <begin position="197"/>
        <end position="314"/>
    </location>
</feature>
<evidence type="ECO:0000256" key="4">
    <source>
        <dbReference type="ARBA" id="ARBA00023125"/>
    </source>
</evidence>
<dbReference type="Gene3D" id="1.10.10.60">
    <property type="entry name" value="Homeodomain-like"/>
    <property type="match status" value="1"/>
</dbReference>
<dbReference type="CDD" id="cd00086">
    <property type="entry name" value="homeodomain"/>
    <property type="match status" value="1"/>
</dbReference>
<accession>A0AAV9SM29</accession>
<evidence type="ECO:0000256" key="3">
    <source>
        <dbReference type="ARBA" id="ARBA00023015"/>
    </source>
</evidence>
<organism evidence="13 14">
    <name type="scientific">Crenichthys baileyi</name>
    <name type="common">White River springfish</name>
    <dbReference type="NCBI Taxonomy" id="28760"/>
    <lineage>
        <taxon>Eukaryota</taxon>
        <taxon>Metazoa</taxon>
        <taxon>Chordata</taxon>
        <taxon>Craniata</taxon>
        <taxon>Vertebrata</taxon>
        <taxon>Euteleostomi</taxon>
        <taxon>Actinopterygii</taxon>
        <taxon>Neopterygii</taxon>
        <taxon>Teleostei</taxon>
        <taxon>Neoteleostei</taxon>
        <taxon>Acanthomorphata</taxon>
        <taxon>Ovalentaria</taxon>
        <taxon>Atherinomorphae</taxon>
        <taxon>Cyprinodontiformes</taxon>
        <taxon>Goodeidae</taxon>
        <taxon>Crenichthys</taxon>
    </lineage>
</organism>
<comment type="subcellular location">
    <subcellularLocation>
        <location evidence="1 9 10">Nucleus</location>
    </subcellularLocation>
</comment>
<dbReference type="PRINTS" id="PR00024">
    <property type="entry name" value="HOMEOBOX"/>
</dbReference>
<keyword evidence="6" id="KW-0804">Transcription</keyword>
<keyword evidence="14" id="KW-1185">Reference proteome</keyword>
<dbReference type="GO" id="GO:0000981">
    <property type="term" value="F:DNA-binding transcription factor activity, RNA polymerase II-specific"/>
    <property type="evidence" value="ECO:0007669"/>
    <property type="project" value="InterPro"/>
</dbReference>
<dbReference type="GO" id="GO:0000978">
    <property type="term" value="F:RNA polymerase II cis-regulatory region sequence-specific DNA binding"/>
    <property type="evidence" value="ECO:0007669"/>
    <property type="project" value="TreeGrafter"/>
</dbReference>
<evidence type="ECO:0000256" key="1">
    <source>
        <dbReference type="ARBA" id="ARBA00004123"/>
    </source>
</evidence>
<dbReference type="EMBL" id="JAHHUM010000130">
    <property type="protein sequence ID" value="KAK5622356.1"/>
    <property type="molecule type" value="Genomic_DNA"/>
</dbReference>
<feature type="DNA-binding region" description="Homeobox" evidence="9">
    <location>
        <begin position="319"/>
        <end position="378"/>
    </location>
</feature>
<evidence type="ECO:0000256" key="6">
    <source>
        <dbReference type="ARBA" id="ARBA00023163"/>
    </source>
</evidence>
<dbReference type="InterPro" id="IPR052002">
    <property type="entry name" value="Even-skipped_HD"/>
</dbReference>
<sequence length="542" mass="59270">MKRAEEGSFSLTDESMPAFPRLLSNSEGVNDSCRIRSTDVAKVASVSPGRGADQPNAGTRIQHTLQEETLDFVPTRLRIGLHPHCAGSMVKFKPDEGVGGRKSQRNFPHFSASGRAEGDVCSGFATAAGRFSSFGQKPHRNDLIPTPHLHRLQTENLRLIFLAALALPRSRHLFRSAPVMESRKEVVVVMSAEGATGIPAREPQGRPDHRSCLSPGAAPYSRERTTERVPEESARRSMCADARPVSSSGDKHHKEGSSSDNESDFYEEIDVSCTPESMDYPTANGRRSDSPGHSPGETGADPGKTVPGQSSLSYGADQIRRYRTAFTREQIARLEKEFYRENYVSRPRRCELAAALNLPETTIKVWFQNRRMKDKRQRLAMTWPHPADPAFYTYMMSHAAATGNLPYPFPSHLPLPYYSPLSVGVGGAPAPGATPFSTPLRSLDSFRVLSHPYQRPELLCAFRHPSVYPSGPAHGLGPGGSPCSCLACHTSQSNGITSRPSGSDFTCSPTSRTDAFVTFTPSVLSKSSSVTLDQREEVPLTR</sequence>
<evidence type="ECO:0000256" key="2">
    <source>
        <dbReference type="ARBA" id="ARBA00022473"/>
    </source>
</evidence>
<dbReference type="InterPro" id="IPR020479">
    <property type="entry name" value="HD_metazoa"/>
</dbReference>
<dbReference type="AlphaFoldDB" id="A0AAV9SM29"/>
<evidence type="ECO:0000313" key="14">
    <source>
        <dbReference type="Proteomes" id="UP001311232"/>
    </source>
</evidence>
<keyword evidence="3" id="KW-0805">Transcription regulation</keyword>
<dbReference type="InterPro" id="IPR009057">
    <property type="entry name" value="Homeodomain-like_sf"/>
</dbReference>
<name>A0AAV9SM29_9TELE</name>
<dbReference type="InterPro" id="IPR017970">
    <property type="entry name" value="Homeobox_CS"/>
</dbReference>
<evidence type="ECO:0000256" key="8">
    <source>
        <dbReference type="ARBA" id="ARBA00038449"/>
    </source>
</evidence>
<comment type="similarity">
    <text evidence="8">Belongs to the even-skipped homeobox family.</text>
</comment>
<evidence type="ECO:0000256" key="11">
    <source>
        <dbReference type="SAM" id="MobiDB-lite"/>
    </source>
</evidence>
<dbReference type="InterPro" id="IPR001356">
    <property type="entry name" value="HD"/>
</dbReference>
<evidence type="ECO:0000256" key="7">
    <source>
        <dbReference type="ARBA" id="ARBA00023242"/>
    </source>
</evidence>
<dbReference type="PANTHER" id="PTHR46294">
    <property type="entry name" value="SEGMENTATION PROTEIN EVEN-SKIPPED"/>
    <property type="match status" value="1"/>
</dbReference>
<proteinExistence type="inferred from homology"/>
<keyword evidence="2" id="KW-0217">Developmental protein</keyword>
<dbReference type="PROSITE" id="PS50071">
    <property type="entry name" value="HOMEOBOX_2"/>
    <property type="match status" value="1"/>
</dbReference>
<feature type="domain" description="Homeobox" evidence="12">
    <location>
        <begin position="317"/>
        <end position="377"/>
    </location>
</feature>
<evidence type="ECO:0000259" key="12">
    <source>
        <dbReference type="PROSITE" id="PS50071"/>
    </source>
</evidence>
<evidence type="ECO:0000313" key="13">
    <source>
        <dbReference type="EMBL" id="KAK5622356.1"/>
    </source>
</evidence>
<feature type="compositionally biased region" description="Acidic residues" evidence="11">
    <location>
        <begin position="261"/>
        <end position="270"/>
    </location>
</feature>
<dbReference type="SMART" id="SM00389">
    <property type="entry name" value="HOX"/>
    <property type="match status" value="1"/>
</dbReference>
<comment type="caution">
    <text evidence="13">The sequence shown here is derived from an EMBL/GenBank/DDBJ whole genome shotgun (WGS) entry which is preliminary data.</text>
</comment>
<keyword evidence="4 9" id="KW-0238">DNA-binding</keyword>
<dbReference type="PROSITE" id="PS00027">
    <property type="entry name" value="HOMEOBOX_1"/>
    <property type="match status" value="1"/>
</dbReference>
<dbReference type="PANTHER" id="PTHR46294:SF2">
    <property type="entry name" value="HOMEOBOX EVEN-SKIPPED HOMOLOG PROTEIN 1"/>
    <property type="match status" value="1"/>
</dbReference>
<reference evidence="13 14" key="1">
    <citation type="submission" date="2021-06" db="EMBL/GenBank/DDBJ databases">
        <authorList>
            <person name="Palmer J.M."/>
        </authorList>
    </citation>
    <scope>NUCLEOTIDE SEQUENCE [LARGE SCALE GENOMIC DNA]</scope>
    <source>
        <strain evidence="13 14">MEX-2019</strain>
        <tissue evidence="13">Muscle</tissue>
    </source>
</reference>
<evidence type="ECO:0000256" key="10">
    <source>
        <dbReference type="RuleBase" id="RU000682"/>
    </source>
</evidence>
<keyword evidence="7 9" id="KW-0539">Nucleus</keyword>
<keyword evidence="5 9" id="KW-0371">Homeobox</keyword>
<dbReference type="FunFam" id="1.10.10.60:FF:000256">
    <property type="entry name" value="Even-skipped homeobox 1"/>
    <property type="match status" value="1"/>
</dbReference>
<dbReference type="GO" id="GO:0005634">
    <property type="term" value="C:nucleus"/>
    <property type="evidence" value="ECO:0007669"/>
    <property type="project" value="UniProtKB-SubCell"/>
</dbReference>
<gene>
    <name evidence="13" type="ORF">CRENBAI_004821</name>
</gene>
<dbReference type="SUPFAM" id="SSF46689">
    <property type="entry name" value="Homeodomain-like"/>
    <property type="match status" value="1"/>
</dbReference>
<evidence type="ECO:0000256" key="5">
    <source>
        <dbReference type="ARBA" id="ARBA00023155"/>
    </source>
</evidence>
<feature type="compositionally biased region" description="Basic and acidic residues" evidence="11">
    <location>
        <begin position="221"/>
        <end position="235"/>
    </location>
</feature>
<dbReference type="Pfam" id="PF00046">
    <property type="entry name" value="Homeodomain"/>
    <property type="match status" value="1"/>
</dbReference>
<evidence type="ECO:0000256" key="9">
    <source>
        <dbReference type="PROSITE-ProRule" id="PRU00108"/>
    </source>
</evidence>
<dbReference type="Proteomes" id="UP001311232">
    <property type="component" value="Unassembled WGS sequence"/>
</dbReference>
<protein>
    <recommendedName>
        <fullName evidence="12">Homeobox domain-containing protein</fullName>
    </recommendedName>
</protein>